<keyword evidence="2" id="KW-1185">Reference proteome</keyword>
<name>A0AAW1TQV3_9CUCU</name>
<accession>A0AAW1TQV3</accession>
<gene>
    <name evidence="1" type="ORF">WA026_008074</name>
</gene>
<reference evidence="1 2" key="1">
    <citation type="submission" date="2023-03" db="EMBL/GenBank/DDBJ databases">
        <title>Genome insight into feeding habits of ladybird beetles.</title>
        <authorList>
            <person name="Li H.-S."/>
            <person name="Huang Y.-H."/>
            <person name="Pang H."/>
        </authorList>
    </citation>
    <scope>NUCLEOTIDE SEQUENCE [LARGE SCALE GENOMIC DNA]</scope>
    <source>
        <strain evidence="1">SYSU_2023b</strain>
        <tissue evidence="1">Whole body</tissue>
    </source>
</reference>
<proteinExistence type="predicted"/>
<dbReference type="Proteomes" id="UP001431783">
    <property type="component" value="Unassembled WGS sequence"/>
</dbReference>
<dbReference type="AlphaFoldDB" id="A0AAW1TQV3"/>
<comment type="caution">
    <text evidence="1">The sequence shown here is derived from an EMBL/GenBank/DDBJ whole genome shotgun (WGS) entry which is preliminary data.</text>
</comment>
<evidence type="ECO:0000313" key="1">
    <source>
        <dbReference type="EMBL" id="KAK9870516.1"/>
    </source>
</evidence>
<dbReference type="EMBL" id="JARQZJ010000003">
    <property type="protein sequence ID" value="KAK9870516.1"/>
    <property type="molecule type" value="Genomic_DNA"/>
</dbReference>
<sequence>MSTVLEVLCEKNPNPDENTEITTNRKRAKSDILGGSAYKLTVEEFLASKKVLNNVPRNSPERAKKPFKVPEKLPKKKVWRCPACTEIYVDYPHKTGWMFTIPRMVA</sequence>
<organism evidence="1 2">
    <name type="scientific">Henosepilachna vigintioctopunctata</name>
    <dbReference type="NCBI Taxonomy" id="420089"/>
    <lineage>
        <taxon>Eukaryota</taxon>
        <taxon>Metazoa</taxon>
        <taxon>Ecdysozoa</taxon>
        <taxon>Arthropoda</taxon>
        <taxon>Hexapoda</taxon>
        <taxon>Insecta</taxon>
        <taxon>Pterygota</taxon>
        <taxon>Neoptera</taxon>
        <taxon>Endopterygota</taxon>
        <taxon>Coleoptera</taxon>
        <taxon>Polyphaga</taxon>
        <taxon>Cucujiformia</taxon>
        <taxon>Coccinelloidea</taxon>
        <taxon>Coccinellidae</taxon>
        <taxon>Epilachninae</taxon>
        <taxon>Epilachnini</taxon>
        <taxon>Henosepilachna</taxon>
    </lineage>
</organism>
<evidence type="ECO:0000313" key="2">
    <source>
        <dbReference type="Proteomes" id="UP001431783"/>
    </source>
</evidence>
<protein>
    <submittedName>
        <fullName evidence="1">Uncharacterized protein</fullName>
    </submittedName>
</protein>